<keyword evidence="2" id="KW-1185">Reference proteome</keyword>
<accession>A0ABD3EN10</accession>
<dbReference type="EMBL" id="JAVIJP010000002">
    <property type="protein sequence ID" value="KAL3655576.1"/>
    <property type="molecule type" value="Genomic_DNA"/>
</dbReference>
<dbReference type="Proteomes" id="UP001632038">
    <property type="component" value="Unassembled WGS sequence"/>
</dbReference>
<name>A0ABD3EN10_9LAMI</name>
<protein>
    <submittedName>
        <fullName evidence="1">Uncharacterized protein</fullName>
    </submittedName>
</protein>
<evidence type="ECO:0000313" key="1">
    <source>
        <dbReference type="EMBL" id="KAL3655576.1"/>
    </source>
</evidence>
<reference evidence="2" key="1">
    <citation type="journal article" date="2024" name="IScience">
        <title>Strigolactones Initiate the Formation of Haustorium-like Structures in Castilleja.</title>
        <authorList>
            <person name="Buerger M."/>
            <person name="Peterson D."/>
            <person name="Chory J."/>
        </authorList>
    </citation>
    <scope>NUCLEOTIDE SEQUENCE [LARGE SCALE GENOMIC DNA]</scope>
</reference>
<evidence type="ECO:0000313" key="2">
    <source>
        <dbReference type="Proteomes" id="UP001632038"/>
    </source>
</evidence>
<gene>
    <name evidence="1" type="ORF">CASFOL_001362</name>
</gene>
<organism evidence="1 2">
    <name type="scientific">Castilleja foliolosa</name>
    <dbReference type="NCBI Taxonomy" id="1961234"/>
    <lineage>
        <taxon>Eukaryota</taxon>
        <taxon>Viridiplantae</taxon>
        <taxon>Streptophyta</taxon>
        <taxon>Embryophyta</taxon>
        <taxon>Tracheophyta</taxon>
        <taxon>Spermatophyta</taxon>
        <taxon>Magnoliopsida</taxon>
        <taxon>eudicotyledons</taxon>
        <taxon>Gunneridae</taxon>
        <taxon>Pentapetalae</taxon>
        <taxon>asterids</taxon>
        <taxon>lamiids</taxon>
        <taxon>Lamiales</taxon>
        <taxon>Orobanchaceae</taxon>
        <taxon>Pedicularideae</taxon>
        <taxon>Castillejinae</taxon>
        <taxon>Castilleja</taxon>
    </lineage>
</organism>
<proteinExistence type="predicted"/>
<sequence length="179" mass="19940">MASLLKHGWATRFSLLRRISDLTSIRKCGDRNLGSRMMSMAVNSTPSSSPSRVMSPPWLMLPPVIEDGGDTVYKFYNLLEDKEESFPRNSGEEMADDVDAKFVGSSSFPQLKPYPILIYMNFTPDGRGSVSKLILSSSPDDDDECIAMMTYGPGERLAFYHPCRSTKWTPVAESYLSCG</sequence>
<comment type="caution">
    <text evidence="1">The sequence shown here is derived from an EMBL/GenBank/DDBJ whole genome shotgun (WGS) entry which is preliminary data.</text>
</comment>
<dbReference type="AlphaFoldDB" id="A0ABD3EN10"/>